<feature type="region of interest" description="Disordered" evidence="1">
    <location>
        <begin position="59"/>
        <end position="78"/>
    </location>
</feature>
<evidence type="ECO:0000313" key="2">
    <source>
        <dbReference type="EMBL" id="MQM08691.1"/>
    </source>
</evidence>
<sequence>MARHVATSTERQASQSCFSLPHSLRPRNRLERSSVGPYSGQTMVATVVDFVSCLALTRREGETSQQRQGARRAEEKGR</sequence>
<dbReference type="AlphaFoldDB" id="A0A843WTW2"/>
<evidence type="ECO:0000313" key="3">
    <source>
        <dbReference type="Proteomes" id="UP000652761"/>
    </source>
</evidence>
<evidence type="ECO:0000256" key="1">
    <source>
        <dbReference type="SAM" id="MobiDB-lite"/>
    </source>
</evidence>
<accession>A0A843WTW2</accession>
<proteinExistence type="predicted"/>
<gene>
    <name evidence="2" type="ORF">Taro_041549</name>
</gene>
<dbReference type="Proteomes" id="UP000652761">
    <property type="component" value="Unassembled WGS sequence"/>
</dbReference>
<keyword evidence="3" id="KW-1185">Reference proteome</keyword>
<organism evidence="2 3">
    <name type="scientific">Colocasia esculenta</name>
    <name type="common">Wild taro</name>
    <name type="synonym">Arum esculentum</name>
    <dbReference type="NCBI Taxonomy" id="4460"/>
    <lineage>
        <taxon>Eukaryota</taxon>
        <taxon>Viridiplantae</taxon>
        <taxon>Streptophyta</taxon>
        <taxon>Embryophyta</taxon>
        <taxon>Tracheophyta</taxon>
        <taxon>Spermatophyta</taxon>
        <taxon>Magnoliopsida</taxon>
        <taxon>Liliopsida</taxon>
        <taxon>Araceae</taxon>
        <taxon>Aroideae</taxon>
        <taxon>Colocasieae</taxon>
        <taxon>Colocasia</taxon>
    </lineage>
</organism>
<reference evidence="2" key="1">
    <citation type="submission" date="2017-07" db="EMBL/GenBank/DDBJ databases">
        <title>Taro Niue Genome Assembly and Annotation.</title>
        <authorList>
            <person name="Atibalentja N."/>
            <person name="Keating K."/>
            <person name="Fields C.J."/>
        </authorList>
    </citation>
    <scope>NUCLEOTIDE SEQUENCE</scope>
    <source>
        <strain evidence="2">Niue_2</strain>
        <tissue evidence="2">Leaf</tissue>
    </source>
</reference>
<dbReference type="EMBL" id="NMUH01004186">
    <property type="protein sequence ID" value="MQM08691.1"/>
    <property type="molecule type" value="Genomic_DNA"/>
</dbReference>
<feature type="region of interest" description="Disordered" evidence="1">
    <location>
        <begin position="1"/>
        <end position="37"/>
    </location>
</feature>
<protein>
    <submittedName>
        <fullName evidence="2">Uncharacterized protein</fullName>
    </submittedName>
</protein>
<feature type="compositionally biased region" description="Polar residues" evidence="1">
    <location>
        <begin position="1"/>
        <end position="18"/>
    </location>
</feature>
<comment type="caution">
    <text evidence="2">The sequence shown here is derived from an EMBL/GenBank/DDBJ whole genome shotgun (WGS) entry which is preliminary data.</text>
</comment>
<name>A0A843WTW2_COLES</name>